<protein>
    <submittedName>
        <fullName evidence="1">Uncharacterized protein</fullName>
    </submittedName>
</protein>
<dbReference type="RefSeq" id="WP_097071533.1">
    <property type="nucleotide sequence ID" value="NZ_OBMT01000029.1"/>
</dbReference>
<keyword evidence="2" id="KW-1185">Reference proteome</keyword>
<gene>
    <name evidence="1" type="ORF">SAMN05877831_1293</name>
</gene>
<accession>A0A285TJF2</accession>
<dbReference type="Proteomes" id="UP000219111">
    <property type="component" value="Unassembled WGS sequence"/>
</dbReference>
<dbReference type="OrthoDB" id="7728916at2"/>
<dbReference type="AlphaFoldDB" id="A0A285TJF2"/>
<sequence>MFDLRATLRMQVRALTERLGGVHGTAAAIEARWGDAVSPGTVSRKREGSLDFTVADVVAIEDALGVYPVTRMLARRMTETAVSAVTSAAELALQAGEIAREAGEAVAALVRASQSMKAHDDAAALKEIDEAIEALRKARIALQTRMGGGQP</sequence>
<evidence type="ECO:0000313" key="2">
    <source>
        <dbReference type="Proteomes" id="UP000219111"/>
    </source>
</evidence>
<organism evidence="1 2">
    <name type="scientific">Rhodobacter maris</name>
    <dbReference type="NCBI Taxonomy" id="446682"/>
    <lineage>
        <taxon>Bacteria</taxon>
        <taxon>Pseudomonadati</taxon>
        <taxon>Pseudomonadota</taxon>
        <taxon>Alphaproteobacteria</taxon>
        <taxon>Rhodobacterales</taxon>
        <taxon>Rhodobacter group</taxon>
        <taxon>Rhodobacter</taxon>
    </lineage>
</organism>
<dbReference type="EMBL" id="OBMT01000029">
    <property type="protein sequence ID" value="SOC22176.1"/>
    <property type="molecule type" value="Genomic_DNA"/>
</dbReference>
<reference evidence="2" key="1">
    <citation type="submission" date="2017-08" db="EMBL/GenBank/DDBJ databases">
        <authorList>
            <person name="Varghese N."/>
            <person name="Submissions S."/>
        </authorList>
    </citation>
    <scope>NUCLEOTIDE SEQUENCE [LARGE SCALE GENOMIC DNA]</scope>
    <source>
        <strain evidence="2">JA276</strain>
    </source>
</reference>
<proteinExistence type="predicted"/>
<evidence type="ECO:0000313" key="1">
    <source>
        <dbReference type="EMBL" id="SOC22176.1"/>
    </source>
</evidence>
<name>A0A285TJF2_9RHOB</name>